<keyword evidence="3 4" id="KW-0472">Membrane</keyword>
<feature type="non-terminal residue" evidence="6">
    <location>
        <position position="153"/>
    </location>
</feature>
<reference evidence="6" key="1">
    <citation type="submission" date="2018-05" db="EMBL/GenBank/DDBJ databases">
        <authorList>
            <person name="Lanie J.A."/>
            <person name="Ng W.-L."/>
            <person name="Kazmierczak K.M."/>
            <person name="Andrzejewski T.M."/>
            <person name="Davidsen T.M."/>
            <person name="Wayne K.J."/>
            <person name="Tettelin H."/>
            <person name="Glass J.I."/>
            <person name="Rusch D."/>
            <person name="Podicherti R."/>
            <person name="Tsui H.-C.T."/>
            <person name="Winkler M.E."/>
        </authorList>
    </citation>
    <scope>NUCLEOTIDE SEQUENCE</scope>
</reference>
<dbReference type="InterPro" id="IPR011527">
    <property type="entry name" value="ABC1_TM_dom"/>
</dbReference>
<feature type="domain" description="ABC transmembrane type-1" evidence="5">
    <location>
        <begin position="32"/>
        <end position="153"/>
    </location>
</feature>
<dbReference type="EMBL" id="UINC01169635">
    <property type="protein sequence ID" value="SVD73273.1"/>
    <property type="molecule type" value="Genomic_DNA"/>
</dbReference>
<protein>
    <recommendedName>
        <fullName evidence="5">ABC transmembrane type-1 domain-containing protein</fullName>
    </recommendedName>
</protein>
<feature type="transmembrane region" description="Helical" evidence="4">
    <location>
        <begin position="86"/>
        <end position="107"/>
    </location>
</feature>
<dbReference type="GO" id="GO:0016020">
    <property type="term" value="C:membrane"/>
    <property type="evidence" value="ECO:0007669"/>
    <property type="project" value="InterPro"/>
</dbReference>
<keyword evidence="2 4" id="KW-1133">Transmembrane helix</keyword>
<evidence type="ECO:0000259" key="5">
    <source>
        <dbReference type="PROSITE" id="PS50929"/>
    </source>
</evidence>
<keyword evidence="1 4" id="KW-0812">Transmembrane</keyword>
<dbReference type="InterPro" id="IPR036640">
    <property type="entry name" value="ABC1_TM_sf"/>
</dbReference>
<dbReference type="GO" id="GO:0005524">
    <property type="term" value="F:ATP binding"/>
    <property type="evidence" value="ECO:0007669"/>
    <property type="project" value="InterPro"/>
</dbReference>
<dbReference type="PROSITE" id="PS50929">
    <property type="entry name" value="ABC_TM1F"/>
    <property type="match status" value="1"/>
</dbReference>
<dbReference type="AlphaFoldDB" id="A0A382XQK2"/>
<organism evidence="6">
    <name type="scientific">marine metagenome</name>
    <dbReference type="NCBI Taxonomy" id="408172"/>
    <lineage>
        <taxon>unclassified sequences</taxon>
        <taxon>metagenomes</taxon>
        <taxon>ecological metagenomes</taxon>
    </lineage>
</organism>
<dbReference type="SUPFAM" id="SSF90123">
    <property type="entry name" value="ABC transporter transmembrane region"/>
    <property type="match status" value="1"/>
</dbReference>
<dbReference type="GO" id="GO:0140359">
    <property type="term" value="F:ABC-type transporter activity"/>
    <property type="evidence" value="ECO:0007669"/>
    <property type="project" value="InterPro"/>
</dbReference>
<sequence>MNGQENQVQSGVFRQVRAVWALLGRRRRFQSLGLVSLQIVMSALEVLSLGVLVPFVGVLADPDSAATQPGLGAVADFLDIEGSKQLVTLITTLFVIVVLVTGVARIASLWITTRLSLAIANDLTVWAFRNVLYQPYAVQIHRRTGEATSAILA</sequence>
<evidence type="ECO:0000256" key="2">
    <source>
        <dbReference type="ARBA" id="ARBA00022989"/>
    </source>
</evidence>
<accession>A0A382XQK2</accession>
<evidence type="ECO:0000256" key="4">
    <source>
        <dbReference type="SAM" id="Phobius"/>
    </source>
</evidence>
<evidence type="ECO:0000313" key="6">
    <source>
        <dbReference type="EMBL" id="SVD73273.1"/>
    </source>
</evidence>
<feature type="transmembrane region" description="Helical" evidence="4">
    <location>
        <begin position="32"/>
        <end position="56"/>
    </location>
</feature>
<name>A0A382XQK2_9ZZZZ</name>
<evidence type="ECO:0000256" key="3">
    <source>
        <dbReference type="ARBA" id="ARBA00023136"/>
    </source>
</evidence>
<gene>
    <name evidence="6" type="ORF">METZ01_LOCUS426127</name>
</gene>
<evidence type="ECO:0000256" key="1">
    <source>
        <dbReference type="ARBA" id="ARBA00022692"/>
    </source>
</evidence>
<proteinExistence type="predicted"/>
<dbReference type="Gene3D" id="1.20.1560.10">
    <property type="entry name" value="ABC transporter type 1, transmembrane domain"/>
    <property type="match status" value="1"/>
</dbReference>